<evidence type="ECO:0000256" key="1">
    <source>
        <dbReference type="SAM" id="SignalP"/>
    </source>
</evidence>
<feature type="chain" id="PRO_5045938212" evidence="1">
    <location>
        <begin position="23"/>
        <end position="1126"/>
    </location>
</feature>
<reference evidence="3 4" key="2">
    <citation type="submission" date="2023-12" db="EMBL/GenBank/DDBJ databases">
        <title>Description of an unclassified Opitutus bacterium of Verrucomicrobiota.</title>
        <authorList>
            <person name="Zhang D.-F."/>
        </authorList>
    </citation>
    <scope>NUCLEOTIDE SEQUENCE [LARGE SCALE GENOMIC DNA]</scope>
    <source>
        <strain evidence="3 4">WL0086</strain>
    </source>
</reference>
<dbReference type="SMART" id="SM00409">
    <property type="entry name" value="IG"/>
    <property type="match status" value="1"/>
</dbReference>
<dbReference type="InterPro" id="IPR003599">
    <property type="entry name" value="Ig_sub"/>
</dbReference>
<dbReference type="SUPFAM" id="SSF48726">
    <property type="entry name" value="Immunoglobulin"/>
    <property type="match status" value="1"/>
</dbReference>
<dbReference type="RefSeq" id="WP_221030291.1">
    <property type="nucleotide sequence ID" value="NZ_CP139781.1"/>
</dbReference>
<name>A0ABZ1C8F1_9BACT</name>
<sequence length="1126" mass="121677">MNLHLPRLSLAGFGMIAAAASAQVWEKDPTFAPEIVEETPHSLSASADNAGRFWLHSTDRPFTHINGARYSGLARLTPNGELDPSLPDADRTTYPVVLAHTADGGAWVQWRRHYSGIDFAQPIPTWERLTKLREDGSIDPAVAPIELEEFVAQAVVLRDQSLVIRSLDAFEIDGYSRNQIARFYANGLLDPIYAPPLDPDLRVVRLLPPDATGRVVIWLQQGYGSDRVDVLQRLLNDGSIDPDFEWRAPGLDAQQLLIDGDRVITLTRHSLRAFNLLGKQVFEHDFREDFPGFDILLTHLHPLPNRRFALTIQSLAQGTTQTVKTITIEADLQMSSIWPSPFSEPESASILAVASDGSMLLRGFFDEGAVSSGTWSWAIRSDTNLQLIDLHPARRVAGSVQTLSAADSTGAVTITGNFTHINGHTRDGVARFLADGSLDSHYAPPRVYPLLALRDGGQIALQRVPPANVGQPRSERIVKLTAAGDVEPLEQLPPEVDPDALTWLCEGNSGEWLVAWHDWSTGTSVTHLLWLNRDGSEARRLPTTFSVPGSHPGSADSADFIDLPSVSSQGIIDEGVELDDGSLLIAARYLAQTEDQTGLVFHLNSSGELDASFTIQLPDHFLANQVILDPAGDILLIGRFRNDLTRTEVALRFHANGSLDPTFAPPLDRPFYDLKPLSEQRYQSGAELLNSTGWPEPLLTPTLQPTYLGNATLSSLQALWAVPRDNNSVFDLPLFAPTFPTEYGTLARFTRATTSSLVVPPTERTVVAGEPASFTLGLSTLENASIQWLKDGIPVAGATDPHLEFASASPSDAGAYHAVISYPANGATPTIHETQVAQLSVQPNTTRLTNFSGRSQVSDTDPQVAGFVLRGGTPQELLIRSIGEGLRPYLPTTHALELMGPPDLDLHQTGEMAEPFESYPLTDPDIAVLAASVGAFPVSGDSQDDPFTYGIALNPTLPPSSFTVTARASAQSRGLGLLEIFDPNDTAARLLGNVSLRGYAGTGHNALIGGFVLQGKGPAHVLIRAVGPTLTQFGIDAPLEDPVLTIHRSRNFEVIQNNDWSDSNELYSAGEQVGAFALPLHSRDAAVLLKLPPGAYTAQVKPAAGTTPAEALLEIYLLEPGSVSTN</sequence>
<dbReference type="InterPro" id="IPR036179">
    <property type="entry name" value="Ig-like_dom_sf"/>
</dbReference>
<dbReference type="EMBL" id="CP139781">
    <property type="protein sequence ID" value="WRQ87548.1"/>
    <property type="molecule type" value="Genomic_DNA"/>
</dbReference>
<accession>A0ABZ1C8F1</accession>
<dbReference type="InterPro" id="IPR013431">
    <property type="entry name" value="Delta_60_rpt"/>
</dbReference>
<evidence type="ECO:0000313" key="4">
    <source>
        <dbReference type="Proteomes" id="UP000738431"/>
    </source>
</evidence>
<dbReference type="Pfam" id="PF17164">
    <property type="entry name" value="DUF5122"/>
    <property type="match status" value="2"/>
</dbReference>
<gene>
    <name evidence="3" type="ORF">K1X11_022255</name>
</gene>
<keyword evidence="4" id="KW-1185">Reference proteome</keyword>
<proteinExistence type="predicted"/>
<reference evidence="3 4" key="1">
    <citation type="submission" date="2021-08" db="EMBL/GenBank/DDBJ databases">
        <authorList>
            <person name="Zhang D."/>
            <person name="Zhang A."/>
            <person name="Wang L."/>
        </authorList>
    </citation>
    <scope>NUCLEOTIDE SEQUENCE [LARGE SCALE GENOMIC DNA]</scope>
    <source>
        <strain evidence="3 4">WL0086</strain>
    </source>
</reference>
<dbReference type="Gene3D" id="2.80.10.50">
    <property type="match status" value="1"/>
</dbReference>
<organism evidence="3 4">
    <name type="scientific">Actomonas aquatica</name>
    <dbReference type="NCBI Taxonomy" id="2866162"/>
    <lineage>
        <taxon>Bacteria</taxon>
        <taxon>Pseudomonadati</taxon>
        <taxon>Verrucomicrobiota</taxon>
        <taxon>Opitutia</taxon>
        <taxon>Opitutales</taxon>
        <taxon>Opitutaceae</taxon>
        <taxon>Actomonas</taxon>
    </lineage>
</organism>
<keyword evidence="1" id="KW-0732">Signal</keyword>
<dbReference type="Proteomes" id="UP000738431">
    <property type="component" value="Chromosome"/>
</dbReference>
<evidence type="ECO:0000259" key="2">
    <source>
        <dbReference type="SMART" id="SM00409"/>
    </source>
</evidence>
<dbReference type="InterPro" id="IPR013783">
    <property type="entry name" value="Ig-like_fold"/>
</dbReference>
<dbReference type="Gene3D" id="2.60.40.10">
    <property type="entry name" value="Immunoglobulins"/>
    <property type="match status" value="1"/>
</dbReference>
<protein>
    <submittedName>
        <fullName evidence="3">Delta-60 repeat domain-containing protein</fullName>
    </submittedName>
</protein>
<feature type="domain" description="Immunoglobulin" evidence="2">
    <location>
        <begin position="761"/>
        <end position="842"/>
    </location>
</feature>
<feature type="signal peptide" evidence="1">
    <location>
        <begin position="1"/>
        <end position="22"/>
    </location>
</feature>
<evidence type="ECO:0000313" key="3">
    <source>
        <dbReference type="EMBL" id="WRQ87548.1"/>
    </source>
</evidence>